<proteinExistence type="predicted"/>
<dbReference type="OrthoDB" id="1924799at2759"/>
<reference evidence="3" key="1">
    <citation type="submission" date="2025-08" db="UniProtKB">
        <authorList>
            <consortium name="RefSeq"/>
        </authorList>
    </citation>
    <scope>IDENTIFICATION</scope>
</reference>
<evidence type="ECO:0000313" key="2">
    <source>
        <dbReference type="Proteomes" id="UP000189703"/>
    </source>
</evidence>
<dbReference type="PROSITE" id="PS51257">
    <property type="entry name" value="PROKAR_LIPOPROTEIN"/>
    <property type="match status" value="1"/>
</dbReference>
<keyword evidence="2" id="KW-1185">Reference proteome</keyword>
<evidence type="ECO:0000313" key="3">
    <source>
        <dbReference type="RefSeq" id="XP_010253757.1"/>
    </source>
</evidence>
<dbReference type="PANTHER" id="PTHR35499">
    <property type="entry name" value="OS05G0128300 PROTEIN"/>
    <property type="match status" value="1"/>
</dbReference>
<dbReference type="KEGG" id="nnu:104594907"/>
<gene>
    <name evidence="3" type="primary">LOC104594907</name>
</gene>
<dbReference type="eggNOG" id="ENOG502RYD5">
    <property type="taxonomic scope" value="Eukaryota"/>
</dbReference>
<feature type="region of interest" description="Disordered" evidence="1">
    <location>
        <begin position="172"/>
        <end position="302"/>
    </location>
</feature>
<dbReference type="GeneID" id="104594907"/>
<dbReference type="RefSeq" id="XP_010253757.1">
    <property type="nucleotide sequence ID" value="XM_010255455.2"/>
</dbReference>
<feature type="region of interest" description="Disordered" evidence="1">
    <location>
        <begin position="316"/>
        <end position="347"/>
    </location>
</feature>
<sequence length="447" mass="50678">MKTSCSSSSTSSFDGNLGNSHNATVGCLSTIVRRLLCFGGLPTHPADHLKEPDCIKLDHGPTSKETEEKSEVPTATPGIVARLMGLESLPAKTPDSIGRSRSANSAEYWPEFEKPQGRHRRVRTSLSFREASTFLQLENEDFLLLSFENVRETNELRCKGRKCETGFGELKQRKTEMSRNNNKENRKERIEEKKNKTNKEDKENRKRVHSEKEKPERRISDRRPLREVSNRCDIKDQGSTKLPQKKDAHTNQNALRKTGSPPKPTKHKDVSEKAKLAKKKKSNNNASSTKKVETECNSENSSPVSVLDLTSFLVDSETPLSEEESKPKGSTSRRKLSPELAKSEGPSPLFARITSLDDWESNSFDTKAIKETSKEDDQAHLEWWGEICHLTDQDIKTSSWVSREVSTLEEFDEIRIEFSVQILDQLLHEIIDEFAIFPSTNLLYNCV</sequence>
<feature type="compositionally biased region" description="Basic and acidic residues" evidence="1">
    <location>
        <begin position="172"/>
        <end position="249"/>
    </location>
</feature>
<accession>A0A1U7ZKQ9</accession>
<dbReference type="InterPro" id="IPR032795">
    <property type="entry name" value="DUF3741-assoc"/>
</dbReference>
<dbReference type="Pfam" id="PF14383">
    <property type="entry name" value="VARLMGL"/>
    <property type="match status" value="1"/>
</dbReference>
<dbReference type="OMA" id="REMPTFL"/>
<feature type="region of interest" description="Disordered" evidence="1">
    <location>
        <begin position="52"/>
        <end position="71"/>
    </location>
</feature>
<dbReference type="FunCoup" id="A0A1U7ZKQ9">
    <property type="interactions" value="116"/>
</dbReference>
<evidence type="ECO:0000256" key="1">
    <source>
        <dbReference type="SAM" id="MobiDB-lite"/>
    </source>
</evidence>
<name>A0A1U7ZKQ9_NELNU</name>
<dbReference type="Proteomes" id="UP000189703">
    <property type="component" value="Unplaced"/>
</dbReference>
<protein>
    <submittedName>
        <fullName evidence="3">Uncharacterized protein LOC104594907</fullName>
    </submittedName>
</protein>
<dbReference type="AlphaFoldDB" id="A0A1U7ZKQ9"/>
<organism evidence="2 3">
    <name type="scientific">Nelumbo nucifera</name>
    <name type="common">Sacred lotus</name>
    <dbReference type="NCBI Taxonomy" id="4432"/>
    <lineage>
        <taxon>Eukaryota</taxon>
        <taxon>Viridiplantae</taxon>
        <taxon>Streptophyta</taxon>
        <taxon>Embryophyta</taxon>
        <taxon>Tracheophyta</taxon>
        <taxon>Spermatophyta</taxon>
        <taxon>Magnoliopsida</taxon>
        <taxon>Proteales</taxon>
        <taxon>Nelumbonaceae</taxon>
        <taxon>Nelumbo</taxon>
    </lineage>
</organism>
<dbReference type="PANTHER" id="PTHR35499:SF1">
    <property type="entry name" value="DUF3741 DOMAIN-CONTAINING PROTEIN"/>
    <property type="match status" value="1"/>
</dbReference>